<proteinExistence type="predicted"/>
<reference evidence="1 2" key="1">
    <citation type="submission" date="2015-10" db="EMBL/GenBank/DDBJ databases">
        <title>Genome analyses suggest a sexual origin of heterokaryosis in a supposedly ancient asexual fungus.</title>
        <authorList>
            <person name="Ropars J."/>
            <person name="Sedzielewska K."/>
            <person name="Noel J."/>
            <person name="Charron P."/>
            <person name="Farinelli L."/>
            <person name="Marton T."/>
            <person name="Kruger M."/>
            <person name="Pelin A."/>
            <person name="Brachmann A."/>
            <person name="Corradi N."/>
        </authorList>
    </citation>
    <scope>NUCLEOTIDE SEQUENCE [LARGE SCALE GENOMIC DNA]</scope>
    <source>
        <strain evidence="1 2">A4</strain>
    </source>
</reference>
<dbReference type="VEuPathDB" id="FungiDB:RhiirA1_395579"/>
<evidence type="ECO:0000313" key="1">
    <source>
        <dbReference type="EMBL" id="PKY53034.1"/>
    </source>
</evidence>
<dbReference type="EMBL" id="LLXI01001314">
    <property type="protein sequence ID" value="PKY53034.1"/>
    <property type="molecule type" value="Genomic_DNA"/>
</dbReference>
<name>A0A2I1H2J4_9GLOM</name>
<evidence type="ECO:0000313" key="2">
    <source>
        <dbReference type="Proteomes" id="UP000234323"/>
    </source>
</evidence>
<sequence>MLPSVNTEVKNLITAEDDINMEDIINITFTQSKDILEKPDFSLIKSNKAITGYGPCEECDIPILTEKPPRLIILNVCDDIIHQTCAKELIKKERYIAMWYR</sequence>
<organism evidence="1 2">
    <name type="scientific">Rhizophagus irregularis</name>
    <dbReference type="NCBI Taxonomy" id="588596"/>
    <lineage>
        <taxon>Eukaryota</taxon>
        <taxon>Fungi</taxon>
        <taxon>Fungi incertae sedis</taxon>
        <taxon>Mucoromycota</taxon>
        <taxon>Glomeromycotina</taxon>
        <taxon>Glomeromycetes</taxon>
        <taxon>Glomerales</taxon>
        <taxon>Glomeraceae</taxon>
        <taxon>Rhizophagus</taxon>
    </lineage>
</organism>
<dbReference type="Proteomes" id="UP000234323">
    <property type="component" value="Unassembled WGS sequence"/>
</dbReference>
<dbReference type="VEuPathDB" id="FungiDB:RhiirFUN_011292"/>
<dbReference type="VEuPathDB" id="FungiDB:FUN_015477"/>
<keyword evidence="2" id="KW-1185">Reference proteome</keyword>
<gene>
    <name evidence="1" type="ORF">RhiirA4_471032</name>
</gene>
<comment type="caution">
    <text evidence="1">The sequence shown here is derived from an EMBL/GenBank/DDBJ whole genome shotgun (WGS) entry which is preliminary data.</text>
</comment>
<accession>A0A2I1H2J4</accession>
<protein>
    <submittedName>
        <fullName evidence="1">Uncharacterized protein</fullName>
    </submittedName>
</protein>
<dbReference type="AlphaFoldDB" id="A0A2I1H2J4"/>